<dbReference type="Pfam" id="PF20511">
    <property type="entry name" value="PMI_typeI_cat"/>
    <property type="match status" value="1"/>
</dbReference>
<evidence type="ECO:0000256" key="7">
    <source>
        <dbReference type="ARBA" id="ARBA00022723"/>
    </source>
</evidence>
<dbReference type="Gene3D" id="2.60.120.10">
    <property type="entry name" value="Jelly Rolls"/>
    <property type="match status" value="2"/>
</dbReference>
<dbReference type="GO" id="GO:0005975">
    <property type="term" value="P:carbohydrate metabolic process"/>
    <property type="evidence" value="ECO:0007669"/>
    <property type="project" value="InterPro"/>
</dbReference>
<feature type="domain" description="Phosphomannose isomerase type I catalytic" evidence="13">
    <location>
        <begin position="8"/>
        <end position="146"/>
    </location>
</feature>
<keyword evidence="15" id="KW-1185">Reference proteome</keyword>
<dbReference type="PANTHER" id="PTHR10309:SF0">
    <property type="entry name" value="MANNOSE-6-PHOSPHATE ISOMERASE"/>
    <property type="match status" value="1"/>
</dbReference>
<keyword evidence="9" id="KW-0413">Isomerase</keyword>
<keyword evidence="8 12" id="KW-0862">Zinc</keyword>
<evidence type="ECO:0000313" key="14">
    <source>
        <dbReference type="EMBL" id="KIP05977.1"/>
    </source>
</evidence>
<dbReference type="InterPro" id="IPR046457">
    <property type="entry name" value="PMI_typeI_cat"/>
</dbReference>
<dbReference type="OrthoDB" id="6605218at2759"/>
<comment type="function">
    <text evidence="2">Involved in the synthesis of the GDP-mannose and dolichol-phosphate-mannose required for a number of critical mannosyl transfer reactions.</text>
</comment>
<dbReference type="InterPro" id="IPR011051">
    <property type="entry name" value="RmlC_Cupin_sf"/>
</dbReference>
<dbReference type="EC" id="5.3.1.8" evidence="5"/>
<evidence type="ECO:0000256" key="4">
    <source>
        <dbReference type="ARBA" id="ARBA00010772"/>
    </source>
</evidence>
<feature type="binding site" evidence="12">
    <location>
        <position position="115"/>
    </location>
    <ligand>
        <name>Zn(2+)</name>
        <dbReference type="ChEBI" id="CHEBI:29105"/>
    </ligand>
</feature>
<dbReference type="InterPro" id="IPR001250">
    <property type="entry name" value="Man6P_Isoase-1"/>
</dbReference>
<dbReference type="InterPro" id="IPR014710">
    <property type="entry name" value="RmlC-like_jellyroll"/>
</dbReference>
<comment type="pathway">
    <text evidence="3">Nucleotide-sugar biosynthesis; GDP-alpha-D-mannose biosynthesis; alpha-D-mannose 1-phosphate from D-fructose 6-phosphate: step 1/2.</text>
</comment>
<feature type="binding site" evidence="12">
    <location>
        <position position="113"/>
    </location>
    <ligand>
        <name>Zn(2+)</name>
        <dbReference type="ChEBI" id="CHEBI:29105"/>
    </ligand>
</feature>
<dbReference type="GO" id="GO:0004476">
    <property type="term" value="F:mannose-6-phosphate isomerase activity"/>
    <property type="evidence" value="ECO:0007669"/>
    <property type="project" value="UniProtKB-EC"/>
</dbReference>
<dbReference type="HOGENOM" id="CLU_026967_0_1_1"/>
<gene>
    <name evidence="14" type="ORF">PHLGIDRAFT_119385</name>
</gene>
<evidence type="ECO:0000313" key="15">
    <source>
        <dbReference type="Proteomes" id="UP000053257"/>
    </source>
</evidence>
<evidence type="ECO:0000256" key="3">
    <source>
        <dbReference type="ARBA" id="ARBA00004666"/>
    </source>
</evidence>
<dbReference type="SUPFAM" id="SSF51182">
    <property type="entry name" value="RmlC-like cupins"/>
    <property type="match status" value="1"/>
</dbReference>
<evidence type="ECO:0000256" key="8">
    <source>
        <dbReference type="ARBA" id="ARBA00022833"/>
    </source>
</evidence>
<dbReference type="PRINTS" id="PR00714">
    <property type="entry name" value="MAN6PISMRASE"/>
</dbReference>
<dbReference type="Proteomes" id="UP000053257">
    <property type="component" value="Unassembled WGS sequence"/>
</dbReference>
<evidence type="ECO:0000256" key="10">
    <source>
        <dbReference type="ARBA" id="ARBA00029741"/>
    </source>
</evidence>
<comment type="catalytic activity">
    <reaction evidence="1">
        <text>D-mannose 6-phosphate = D-fructose 6-phosphate</text>
        <dbReference type="Rhea" id="RHEA:12356"/>
        <dbReference type="ChEBI" id="CHEBI:58735"/>
        <dbReference type="ChEBI" id="CHEBI:61527"/>
        <dbReference type="EC" id="5.3.1.8"/>
    </reaction>
</comment>
<proteinExistence type="inferred from homology"/>
<sequence length="423" mass="45833">MPSAQKIIRLRGSTQEYDWGKQGSASLVAHLGTNAAGSDFKVDEKKSYALVWMGTHQNGPAHFFSDPRKSLLDLIFSDPKYYLGDASSQKWPETKHVPFLFKILSIEKALPLQFHPDRVIAEELAKQDPENFADPNHKPEIVVAIGEPIDGGSWGEGVTFTGFVGFQPLSKIREHITSSEDLCEAIGDDKIVDTFRPQAAIAPLVASSLQRIASGASRFPPDITRLVRTVNDHGEAVYIGADEAHAYLAGNIIGCMTVSDNVLNVAFVAPAERRTADFVRALTFTAHSEEHRRLSHARYAKSKTGKTQAYDPPLEESVVLGTALKQGETETLAAVDGPTLGIVTLGRMKVSADGEALTLVEGSICCVSPGTDTEISVAEGDREYTEDILVMKLDVLAMEITVTAASDGGYAYKLKQCLDLSVI</sequence>
<dbReference type="PANTHER" id="PTHR10309">
    <property type="entry name" value="MANNOSE-6-PHOSPHATE ISOMERASE"/>
    <property type="match status" value="1"/>
</dbReference>
<evidence type="ECO:0000256" key="6">
    <source>
        <dbReference type="ARBA" id="ARBA00018236"/>
    </source>
</evidence>
<dbReference type="CDD" id="cd07011">
    <property type="entry name" value="cupin_PMI_type_I_N"/>
    <property type="match status" value="1"/>
</dbReference>
<dbReference type="STRING" id="745531.A0A0C3S648"/>
<protein>
    <recommendedName>
        <fullName evidence="6">Mannose-6-phosphate isomerase</fullName>
        <ecNumber evidence="5">5.3.1.8</ecNumber>
    </recommendedName>
    <alternativeName>
        <fullName evidence="10">Phosphohexomutase</fullName>
    </alternativeName>
    <alternativeName>
        <fullName evidence="11">Phosphomannose isomerase</fullName>
    </alternativeName>
</protein>
<keyword evidence="7 12" id="KW-0479">Metal-binding</keyword>
<dbReference type="GO" id="GO:0009298">
    <property type="term" value="P:GDP-mannose biosynthetic process"/>
    <property type="evidence" value="ECO:0007669"/>
    <property type="project" value="UniProtKB-UniPathway"/>
</dbReference>
<dbReference type="InterPro" id="IPR016305">
    <property type="entry name" value="Mannose-6-P_Isomerase"/>
</dbReference>
<evidence type="ECO:0000256" key="1">
    <source>
        <dbReference type="ARBA" id="ARBA00000757"/>
    </source>
</evidence>
<dbReference type="EMBL" id="KN840529">
    <property type="protein sequence ID" value="KIP05977.1"/>
    <property type="molecule type" value="Genomic_DNA"/>
</dbReference>
<evidence type="ECO:0000256" key="5">
    <source>
        <dbReference type="ARBA" id="ARBA00011956"/>
    </source>
</evidence>
<feature type="binding site" evidence="12">
    <location>
        <position position="140"/>
    </location>
    <ligand>
        <name>Zn(2+)</name>
        <dbReference type="ChEBI" id="CHEBI:29105"/>
    </ligand>
</feature>
<dbReference type="NCBIfam" id="TIGR00218">
    <property type="entry name" value="manA"/>
    <property type="match status" value="1"/>
</dbReference>
<comment type="similarity">
    <text evidence="4">Belongs to the mannose-6-phosphate isomerase type 1 family.</text>
</comment>
<dbReference type="PIRSF" id="PIRSF001480">
    <property type="entry name" value="Mannose-6-phosphate_isomerase"/>
    <property type="match status" value="1"/>
</dbReference>
<comment type="cofactor">
    <cofactor evidence="12">
        <name>Zn(2+)</name>
        <dbReference type="ChEBI" id="CHEBI:29105"/>
    </cofactor>
    <text evidence="12">Binds 1 zinc ion per subunit.</text>
</comment>
<evidence type="ECO:0000256" key="12">
    <source>
        <dbReference type="PIRSR" id="PIRSR001480-2"/>
    </source>
</evidence>
<organism evidence="14 15">
    <name type="scientific">Phlebiopsis gigantea (strain 11061_1 CR5-6)</name>
    <name type="common">White-rot fungus</name>
    <name type="synonym">Peniophora gigantea</name>
    <dbReference type="NCBI Taxonomy" id="745531"/>
    <lineage>
        <taxon>Eukaryota</taxon>
        <taxon>Fungi</taxon>
        <taxon>Dikarya</taxon>
        <taxon>Basidiomycota</taxon>
        <taxon>Agaricomycotina</taxon>
        <taxon>Agaricomycetes</taxon>
        <taxon>Polyporales</taxon>
        <taxon>Phanerochaetaceae</taxon>
        <taxon>Phlebiopsis</taxon>
    </lineage>
</organism>
<dbReference type="AlphaFoldDB" id="A0A0C3S648"/>
<dbReference type="GO" id="GO:0008270">
    <property type="term" value="F:zinc ion binding"/>
    <property type="evidence" value="ECO:0007669"/>
    <property type="project" value="InterPro"/>
</dbReference>
<name>A0A0C3S648_PHLG1</name>
<evidence type="ECO:0000256" key="11">
    <source>
        <dbReference type="ARBA" id="ARBA00030762"/>
    </source>
</evidence>
<evidence type="ECO:0000256" key="2">
    <source>
        <dbReference type="ARBA" id="ARBA00002564"/>
    </source>
</evidence>
<dbReference type="UniPathway" id="UPA00126">
    <property type="reaction ID" value="UER00423"/>
</dbReference>
<evidence type="ECO:0000256" key="9">
    <source>
        <dbReference type="ARBA" id="ARBA00023235"/>
    </source>
</evidence>
<accession>A0A0C3S648</accession>
<reference evidence="14 15" key="1">
    <citation type="journal article" date="2014" name="PLoS Genet.">
        <title>Analysis of the Phlebiopsis gigantea genome, transcriptome and secretome provides insight into its pioneer colonization strategies of wood.</title>
        <authorList>
            <person name="Hori C."/>
            <person name="Ishida T."/>
            <person name="Igarashi K."/>
            <person name="Samejima M."/>
            <person name="Suzuki H."/>
            <person name="Master E."/>
            <person name="Ferreira P."/>
            <person name="Ruiz-Duenas F.J."/>
            <person name="Held B."/>
            <person name="Canessa P."/>
            <person name="Larrondo L.F."/>
            <person name="Schmoll M."/>
            <person name="Druzhinina I.S."/>
            <person name="Kubicek C.P."/>
            <person name="Gaskell J.A."/>
            <person name="Kersten P."/>
            <person name="St John F."/>
            <person name="Glasner J."/>
            <person name="Sabat G."/>
            <person name="Splinter BonDurant S."/>
            <person name="Syed K."/>
            <person name="Yadav J."/>
            <person name="Mgbeahuruike A.C."/>
            <person name="Kovalchuk A."/>
            <person name="Asiegbu F.O."/>
            <person name="Lackner G."/>
            <person name="Hoffmeister D."/>
            <person name="Rencoret J."/>
            <person name="Gutierrez A."/>
            <person name="Sun H."/>
            <person name="Lindquist E."/>
            <person name="Barry K."/>
            <person name="Riley R."/>
            <person name="Grigoriev I.V."/>
            <person name="Henrissat B."/>
            <person name="Kues U."/>
            <person name="Berka R.M."/>
            <person name="Martinez A.T."/>
            <person name="Covert S.F."/>
            <person name="Blanchette R.A."/>
            <person name="Cullen D."/>
        </authorList>
    </citation>
    <scope>NUCLEOTIDE SEQUENCE [LARGE SCALE GENOMIC DNA]</scope>
    <source>
        <strain evidence="14 15">11061_1 CR5-6</strain>
    </source>
</reference>
<dbReference type="GO" id="GO:0005829">
    <property type="term" value="C:cytosol"/>
    <property type="evidence" value="ECO:0007669"/>
    <property type="project" value="TreeGrafter"/>
</dbReference>
<feature type="binding site" evidence="12">
    <location>
        <position position="245"/>
    </location>
    <ligand>
        <name>Zn(2+)</name>
        <dbReference type="ChEBI" id="CHEBI:29105"/>
    </ligand>
</feature>
<evidence type="ECO:0000259" key="13">
    <source>
        <dbReference type="Pfam" id="PF20511"/>
    </source>
</evidence>